<accession>A0A163XWB6</accession>
<dbReference type="STRING" id="1007103.GCA_000213315_05496"/>
<dbReference type="OrthoDB" id="357294at2"/>
<dbReference type="CDD" id="cd14789">
    <property type="entry name" value="Tiki"/>
    <property type="match status" value="1"/>
</dbReference>
<organism evidence="1 2">
    <name type="scientific">Paenibacillus elgii</name>
    <dbReference type="NCBI Taxonomy" id="189691"/>
    <lineage>
        <taxon>Bacteria</taxon>
        <taxon>Bacillati</taxon>
        <taxon>Bacillota</taxon>
        <taxon>Bacilli</taxon>
        <taxon>Bacillales</taxon>
        <taxon>Paenibacillaceae</taxon>
        <taxon>Paenibacillus</taxon>
    </lineage>
</organism>
<evidence type="ECO:0000313" key="1">
    <source>
        <dbReference type="EMBL" id="KZE78548.1"/>
    </source>
</evidence>
<protein>
    <submittedName>
        <fullName evidence="1">Polysaccharide biosynthesis protein GumN</fullName>
    </submittedName>
</protein>
<dbReference type="PANTHER" id="PTHR40590">
    <property type="entry name" value="CYTOPLASMIC PROTEIN-RELATED"/>
    <property type="match status" value="1"/>
</dbReference>
<gene>
    <name evidence="1" type="ORF">AV654_01990</name>
</gene>
<dbReference type="InterPro" id="IPR047111">
    <property type="entry name" value="YbaP-like"/>
</dbReference>
<dbReference type="Proteomes" id="UP000076563">
    <property type="component" value="Unassembled WGS sequence"/>
</dbReference>
<dbReference type="eggNOG" id="COG3735">
    <property type="taxonomic scope" value="Bacteria"/>
</dbReference>
<dbReference type="RefSeq" id="WP_063182676.1">
    <property type="nucleotide sequence ID" value="NZ_LQRA01000055.1"/>
</dbReference>
<evidence type="ECO:0000313" key="2">
    <source>
        <dbReference type="Proteomes" id="UP000076563"/>
    </source>
</evidence>
<proteinExistence type="predicted"/>
<name>A0A163XWB6_9BACL</name>
<dbReference type="Pfam" id="PF01963">
    <property type="entry name" value="TraB_PrgY_gumN"/>
    <property type="match status" value="1"/>
</dbReference>
<keyword evidence="2" id="KW-1185">Reference proteome</keyword>
<dbReference type="PANTHER" id="PTHR40590:SF1">
    <property type="entry name" value="CYTOPLASMIC PROTEIN"/>
    <property type="match status" value="1"/>
</dbReference>
<sequence>MKSGTWSKWKRGLAGGLLAVTTMLGTVVPALANEAPQAAPQISPWSMGVLNEGEKYGIFPLSWYYDGTFQKPIAHDRFQSLVQAAGAKLDALGLSKKGEFTLPSETATITRDTVLQSLFGLLKQYELPAAFEMDKDAEPIAYLQKKGIVQGTGSGLELDQPCTVEQAAVLASRVIEYAYETADGGAKGLFWKVTKGNNTMYLLGSIHLGIPEMYPLRKEVKDAFQSSDELLVEVNLMPDDTAGLEYFTSLTSYNDGTTLKDHVSKETYEKLERVIDKLGLPKQAFDQLKPWVINSNLALTALMKSPEELAQATASGVDLHFLSSAKLAGKPIQELEGFKLQGDILSSASPQEQEKELNAVLDQLLTPDANAPDMAAQFKQWQQLWAKGDLDGFTQAFAASSQQFTQSGMAQKLLGERDKNMAKKLAELLEKDGKSTYFVVIGAAHYAVKDMVLDQLKQKGYDVQFIK</sequence>
<dbReference type="InterPro" id="IPR002816">
    <property type="entry name" value="TraB/PrgY/GumN_fam"/>
</dbReference>
<dbReference type="EMBL" id="LQRA01000055">
    <property type="protein sequence ID" value="KZE78548.1"/>
    <property type="molecule type" value="Genomic_DNA"/>
</dbReference>
<dbReference type="AlphaFoldDB" id="A0A163XWB6"/>
<reference evidence="2" key="1">
    <citation type="submission" date="2016-01" db="EMBL/GenBank/DDBJ databases">
        <title>Draft genome of Chromobacterium sp. F49.</title>
        <authorList>
            <person name="Hong K.W."/>
        </authorList>
    </citation>
    <scope>NUCLEOTIDE SEQUENCE [LARGE SCALE GENOMIC DNA]</scope>
    <source>
        <strain evidence="2">M63</strain>
    </source>
</reference>
<comment type="caution">
    <text evidence="1">The sequence shown here is derived from an EMBL/GenBank/DDBJ whole genome shotgun (WGS) entry which is preliminary data.</text>
</comment>